<organism evidence="1 2">
    <name type="scientific">Halarchaeum grantii</name>
    <dbReference type="NCBI Taxonomy" id="1193105"/>
    <lineage>
        <taxon>Archaea</taxon>
        <taxon>Methanobacteriati</taxon>
        <taxon>Methanobacteriota</taxon>
        <taxon>Stenosarchaea group</taxon>
        <taxon>Halobacteria</taxon>
        <taxon>Halobacteriales</taxon>
        <taxon>Halobacteriaceae</taxon>
    </lineage>
</organism>
<comment type="caution">
    <text evidence="1">The sequence shown here is derived from an EMBL/GenBank/DDBJ whole genome shotgun (WGS) entry which is preliminary data.</text>
</comment>
<sequence>MVNSPTGEFREGSYLAAGHVRIGFTLVPQRESGAGVSTKYFGTVAGKDGFKIVDTPFAK</sequence>
<name>A0A830F590_9EURY</name>
<proteinExistence type="predicted"/>
<dbReference type="EMBL" id="BMPF01000004">
    <property type="protein sequence ID" value="GGL39847.1"/>
    <property type="molecule type" value="Genomic_DNA"/>
</dbReference>
<gene>
    <name evidence="1" type="ORF">GCM10009037_24560</name>
</gene>
<accession>A0A830F590</accession>
<protein>
    <submittedName>
        <fullName evidence="1">Uncharacterized protein</fullName>
    </submittedName>
</protein>
<dbReference type="AlphaFoldDB" id="A0A830F590"/>
<keyword evidence="2" id="KW-1185">Reference proteome</keyword>
<reference evidence="1 2" key="1">
    <citation type="journal article" date="2019" name="Int. J. Syst. Evol. Microbiol.">
        <title>The Global Catalogue of Microorganisms (GCM) 10K type strain sequencing project: providing services to taxonomists for standard genome sequencing and annotation.</title>
        <authorList>
            <consortium name="The Broad Institute Genomics Platform"/>
            <consortium name="The Broad Institute Genome Sequencing Center for Infectious Disease"/>
            <person name="Wu L."/>
            <person name="Ma J."/>
        </authorList>
    </citation>
    <scope>NUCLEOTIDE SEQUENCE [LARGE SCALE GENOMIC DNA]</scope>
    <source>
        <strain evidence="1 2">JCM 19585</strain>
    </source>
</reference>
<evidence type="ECO:0000313" key="1">
    <source>
        <dbReference type="EMBL" id="GGL39847.1"/>
    </source>
</evidence>
<evidence type="ECO:0000313" key="2">
    <source>
        <dbReference type="Proteomes" id="UP000628840"/>
    </source>
</evidence>
<dbReference type="Proteomes" id="UP000628840">
    <property type="component" value="Unassembled WGS sequence"/>
</dbReference>